<dbReference type="AlphaFoldDB" id="A0A1V8P5W9"/>
<proteinExistence type="predicted"/>
<dbReference type="PROSITE" id="PS50943">
    <property type="entry name" value="HTH_CROC1"/>
    <property type="match status" value="1"/>
</dbReference>
<dbReference type="EMBL" id="NAEW01000001">
    <property type="protein sequence ID" value="OQM44105.1"/>
    <property type="molecule type" value="Genomic_DNA"/>
</dbReference>
<dbReference type="InterPro" id="IPR001387">
    <property type="entry name" value="Cro/C1-type_HTH"/>
</dbReference>
<dbReference type="GO" id="GO:0003677">
    <property type="term" value="F:DNA binding"/>
    <property type="evidence" value="ECO:0007669"/>
    <property type="project" value="InterPro"/>
</dbReference>
<gene>
    <name evidence="2" type="ORF">BZK42_00495</name>
</gene>
<evidence type="ECO:0000313" key="3">
    <source>
        <dbReference type="Proteomes" id="UP000192573"/>
    </source>
</evidence>
<dbReference type="Gene3D" id="1.10.260.40">
    <property type="entry name" value="lambda repressor-like DNA-binding domains"/>
    <property type="match status" value="1"/>
</dbReference>
<evidence type="ECO:0000313" key="2">
    <source>
        <dbReference type="EMBL" id="OQM44105.1"/>
    </source>
</evidence>
<sequence>MATSVYRMKKLLEQTGWSQFELAQRMGINSHVVQQWLIGKAAPNPVNLDKLTEITGYPSYWFMLPPEETDQISTPDAMRIGPTQRALLRVFNAFPKEEQEKILNEITEKKETMEALVARWIKAQKNNQS</sequence>
<protein>
    <submittedName>
        <fullName evidence="2">XRE family transcriptional regulator</fullName>
    </submittedName>
</protein>
<dbReference type="Proteomes" id="UP000192573">
    <property type="component" value="Unassembled WGS sequence"/>
</dbReference>
<accession>A0A1V8P5W9</accession>
<dbReference type="SMART" id="SM00530">
    <property type="entry name" value="HTH_XRE"/>
    <property type="match status" value="1"/>
</dbReference>
<comment type="caution">
    <text evidence="2">The sequence shown here is derived from an EMBL/GenBank/DDBJ whole genome shotgun (WGS) entry which is preliminary data.</text>
</comment>
<name>A0A1V8P5W9_CITBR</name>
<feature type="domain" description="HTH cro/C1-type" evidence="1">
    <location>
        <begin position="8"/>
        <end position="62"/>
    </location>
</feature>
<dbReference type="CDD" id="cd00093">
    <property type="entry name" value="HTH_XRE"/>
    <property type="match status" value="1"/>
</dbReference>
<dbReference type="Pfam" id="PF01381">
    <property type="entry name" value="HTH_3"/>
    <property type="match status" value="1"/>
</dbReference>
<dbReference type="InterPro" id="IPR010982">
    <property type="entry name" value="Lambda_DNA-bd_dom_sf"/>
</dbReference>
<reference evidence="2 3" key="1">
    <citation type="submission" date="2017-03" db="EMBL/GenBank/DDBJ databases">
        <authorList>
            <person name="Afonso C.L."/>
            <person name="Miller P.J."/>
            <person name="Scott M.A."/>
            <person name="Spackman E."/>
            <person name="Goraichik I."/>
            <person name="Dimitrov K.M."/>
            <person name="Suarez D.L."/>
            <person name="Swayne D.E."/>
        </authorList>
    </citation>
    <scope>NUCLEOTIDE SEQUENCE [LARGE SCALE GENOMIC DNA]</scope>
    <source>
        <strain evidence="2 3">ATCC 51113</strain>
    </source>
</reference>
<evidence type="ECO:0000259" key="1">
    <source>
        <dbReference type="PROSITE" id="PS50943"/>
    </source>
</evidence>
<organism evidence="2 3">
    <name type="scientific">Citrobacter braakii</name>
    <dbReference type="NCBI Taxonomy" id="57706"/>
    <lineage>
        <taxon>Bacteria</taxon>
        <taxon>Pseudomonadati</taxon>
        <taxon>Pseudomonadota</taxon>
        <taxon>Gammaproteobacteria</taxon>
        <taxon>Enterobacterales</taxon>
        <taxon>Enterobacteriaceae</taxon>
        <taxon>Citrobacter</taxon>
        <taxon>Citrobacter freundii complex</taxon>
    </lineage>
</organism>
<dbReference type="SUPFAM" id="SSF47413">
    <property type="entry name" value="lambda repressor-like DNA-binding domains"/>
    <property type="match status" value="1"/>
</dbReference>